<dbReference type="Proteomes" id="UP000050164">
    <property type="component" value="Unassembled WGS sequence"/>
</dbReference>
<dbReference type="EMBL" id="LR027516">
    <property type="protein sequence ID" value="VCU48554.1"/>
    <property type="molecule type" value="Genomic_DNA"/>
</dbReference>
<evidence type="ECO:0000256" key="5">
    <source>
        <dbReference type="PROSITE-ProRule" id="PRU00335"/>
    </source>
</evidence>
<dbReference type="Proteomes" id="UP000671119">
    <property type="component" value="Unassembled WGS sequence"/>
</dbReference>
<keyword evidence="3 5" id="KW-0238">DNA-binding</keyword>
<feature type="DNA-binding region" description="H-T-H motif" evidence="5">
    <location>
        <begin position="28"/>
        <end position="47"/>
    </location>
</feature>
<dbReference type="Proteomes" id="UP000048289">
    <property type="component" value="Unassembled WGS sequence"/>
</dbReference>
<evidence type="ECO:0000259" key="6">
    <source>
        <dbReference type="PROSITE" id="PS50977"/>
    </source>
</evidence>
<dbReference type="PROSITE" id="PS50977">
    <property type="entry name" value="HTH_TETR_2"/>
    <property type="match status" value="1"/>
</dbReference>
<dbReference type="SUPFAM" id="SSF46689">
    <property type="entry name" value="Homeodomain-like"/>
    <property type="match status" value="1"/>
</dbReference>
<gene>
    <name evidence="15" type="primary">icaR</name>
    <name evidence="7" type="synonym">icaR_1</name>
    <name evidence="10" type="synonym">icaR_2</name>
    <name evidence="17" type="ORF">A4S10_00350</name>
    <name evidence="19" type="ORF">DKC2_0357</name>
    <name evidence="18" type="ORF">DSJ38_14320</name>
    <name evidence="11" type="ORF">ERS007661_00308</name>
    <name evidence="7" type="ORF">ERS007681_00907</name>
    <name evidence="8" type="ORF">ERS007688_00142</name>
    <name evidence="12" type="ORF">ERS007703_00103</name>
    <name evidence="13" type="ORF">ERS007720_00469</name>
    <name evidence="15" type="ORF">ERS007739_00052</name>
    <name evidence="14" type="ORF">ERS007741_00910</name>
    <name evidence="9" type="ORF">ERS027659_01499</name>
    <name evidence="10" type="ORF">ERS094118_03257</name>
    <name evidence="16" type="ORF">J8J21_00040</name>
</gene>
<dbReference type="EMBL" id="CNFT01000277">
    <property type="protein sequence ID" value="CKR47255.1"/>
    <property type="molecule type" value="Genomic_DNA"/>
</dbReference>
<dbReference type="EMBL" id="CSAJ01000035">
    <property type="protein sequence ID" value="COV56173.1"/>
    <property type="molecule type" value="Genomic_DNA"/>
</dbReference>
<dbReference type="Proteomes" id="UP000048600">
    <property type="component" value="Unassembled WGS sequence"/>
</dbReference>
<evidence type="ECO:0000313" key="22">
    <source>
        <dbReference type="Proteomes" id="UP000039217"/>
    </source>
</evidence>
<evidence type="ECO:0000313" key="14">
    <source>
        <dbReference type="EMBL" id="COV89911.1"/>
    </source>
</evidence>
<evidence type="ECO:0000313" key="30">
    <source>
        <dbReference type="Proteomes" id="UP000256381"/>
    </source>
</evidence>
<evidence type="ECO:0000313" key="9">
    <source>
        <dbReference type="EMBL" id="CKR47255.1"/>
    </source>
</evidence>
<evidence type="ECO:0000313" key="32">
    <source>
        <dbReference type="Proteomes" id="UP000671119"/>
    </source>
</evidence>
<evidence type="ECO:0000313" key="10">
    <source>
        <dbReference type="EMBL" id="CLW77095.1"/>
    </source>
</evidence>
<evidence type="ECO:0000313" key="7">
    <source>
        <dbReference type="EMBL" id="CFE38127.1"/>
    </source>
</evidence>
<evidence type="ECO:0000313" key="29">
    <source>
        <dbReference type="Proteomes" id="UP000189452"/>
    </source>
</evidence>
<evidence type="ECO:0000313" key="18">
    <source>
        <dbReference type="EMBL" id="REQ50617.1"/>
    </source>
</evidence>
<dbReference type="PANTHER" id="PTHR30055">
    <property type="entry name" value="HTH-TYPE TRANSCRIPTIONAL REGULATOR RUTR"/>
    <property type="match status" value="1"/>
</dbReference>
<evidence type="ECO:0000256" key="4">
    <source>
        <dbReference type="ARBA" id="ARBA00023163"/>
    </source>
</evidence>
<evidence type="ECO:0000313" key="24">
    <source>
        <dbReference type="Proteomes" id="UP000046947"/>
    </source>
</evidence>
<evidence type="ECO:0000313" key="21">
    <source>
        <dbReference type="Proteomes" id="UP000039021"/>
    </source>
</evidence>
<dbReference type="Pfam" id="PF13977">
    <property type="entry name" value="TetR_C_6"/>
    <property type="match status" value="1"/>
</dbReference>
<evidence type="ECO:0000313" key="20">
    <source>
        <dbReference type="Proteomes" id="UP000038802"/>
    </source>
</evidence>
<dbReference type="EMBL" id="CQQC01000055">
    <property type="protein sequence ID" value="CNU22611.1"/>
    <property type="molecule type" value="Genomic_DNA"/>
</dbReference>
<evidence type="ECO:0000313" key="25">
    <source>
        <dbReference type="Proteomes" id="UP000048289"/>
    </source>
</evidence>
<keyword evidence="1" id="KW-0678">Repressor</keyword>
<reference evidence="16 32" key="9">
    <citation type="submission" date="2021-03" db="EMBL/GenBank/DDBJ databases">
        <title>Whole Genome Sequencing of Mycobacterium tuberculosis clinical isolates from Arunachal Pradesh, India.</title>
        <authorList>
            <person name="Singh S."/>
            <person name="Mudliar S.R."/>
            <person name="Kulsum U."/>
            <person name="Rufai S.B."/>
            <person name="Singh P.K."/>
            <person name="Umpo M."/>
            <person name="Nyori M."/>
        </authorList>
    </citation>
    <scope>NUCLEOTIDE SEQUENCE [LARGE SCALE GENOMIC DNA]</scope>
    <source>
        <strain evidence="16 32">OMICS/BPL/0142/20/SP</strain>
    </source>
</reference>
<dbReference type="SMR" id="A0A045ISP3"/>
<dbReference type="EMBL" id="QTBD01000165">
    <property type="protein sequence ID" value="REQ50617.1"/>
    <property type="molecule type" value="Genomic_DNA"/>
</dbReference>
<reference evidence="19 31" key="8">
    <citation type="submission" date="2018-08" db="EMBL/GenBank/DDBJ databases">
        <authorList>
            <person name="Fokvardsen B D."/>
            <person name="Norman A."/>
        </authorList>
    </citation>
    <scope>NUCLEOTIDE SEQUENCE [LARGE SCALE GENOMIC DNA]</scope>
    <source>
        <strain evidence="19 31">DKC2</strain>
    </source>
</reference>
<proteinExistence type="predicted"/>
<reference evidence="18 30" key="5">
    <citation type="journal article" date="2017" name="N. Engl. J. Med.">
        <title>Transmission of Extensively Drug-Resistant Tuberculosis in South Africa.</title>
        <authorList>
            <person name="Shah N.S."/>
            <person name="Auld S.C."/>
            <person name="Brust J.C."/>
            <person name="Mathema B."/>
            <person name="Ismail N."/>
            <person name="Moodley P."/>
            <person name="Mlisana K."/>
            <person name="Allana S."/>
            <person name="Campbell A."/>
            <person name="Mthiyane T."/>
            <person name="Morris N."/>
            <person name="Mpangase P."/>
            <person name="van der Meulen H."/>
            <person name="Omar S.V."/>
            <person name="Brown T.S."/>
            <person name="Narechania A."/>
            <person name="Shaskina E."/>
            <person name="Kapwata T."/>
            <person name="Kreiswirth B."/>
            <person name="Gandhi N.R."/>
        </authorList>
    </citation>
    <scope>NUCLEOTIDE SEQUENCE [LARGE SCALE GENOMIC DNA]</scope>
    <source>
        <strain evidence="18 30">32301_S10</strain>
    </source>
</reference>
<feature type="domain" description="HTH tetR-type" evidence="6">
    <location>
        <begin position="5"/>
        <end position="65"/>
    </location>
</feature>
<accession>A0A045ISP3</accession>
<dbReference type="InterPro" id="IPR039538">
    <property type="entry name" value="BetI_C"/>
</dbReference>
<reference evidence="12" key="1">
    <citation type="submission" date="2015-03" db="EMBL/GenBank/DDBJ databases">
        <authorList>
            <person name="Murphy D."/>
        </authorList>
    </citation>
    <scope>NUCLEOTIDE SEQUENCE [LARGE SCALE GENOMIC DNA]</scope>
    <source>
        <strain evidence="12">K00500041</strain>
    </source>
</reference>
<evidence type="ECO:0000313" key="26">
    <source>
        <dbReference type="Proteomes" id="UP000048600"/>
    </source>
</evidence>
<keyword evidence="4" id="KW-0804">Transcription</keyword>
<evidence type="ECO:0000313" key="16">
    <source>
        <dbReference type="EMBL" id="MBP0681549.1"/>
    </source>
</evidence>
<dbReference type="EMBL" id="JAGIZI010000001">
    <property type="protein sequence ID" value="MBP0681549.1"/>
    <property type="molecule type" value="Genomic_DNA"/>
</dbReference>
<dbReference type="EMBL" id="CFOH01000011">
    <property type="protein sequence ID" value="CFE46394.1"/>
    <property type="molecule type" value="Genomic_DNA"/>
</dbReference>
<evidence type="ECO:0000313" key="12">
    <source>
        <dbReference type="EMBL" id="COU93682.1"/>
    </source>
</evidence>
<dbReference type="SUPFAM" id="SSF48498">
    <property type="entry name" value="Tetracyclin repressor-like, C-terminal domain"/>
    <property type="match status" value="1"/>
</dbReference>
<reference evidence="20 21" key="2">
    <citation type="submission" date="2015-03" db="EMBL/GenBank/DDBJ databases">
        <authorList>
            <consortium name="Pathogen Informatics"/>
        </authorList>
    </citation>
    <scope>NUCLEOTIDE SEQUENCE [LARGE SCALE GENOMIC DNA]</scope>
    <source>
        <strain evidence="9 28">Bir 185</strain>
        <strain evidence="11 22">D00501624</strain>
        <strain evidence="7 25">G09901357</strain>
        <strain evidence="8 24">H09601792</strain>
        <strain evidence="20">K00500041</strain>
        <strain evidence="13 23">M09401471</strain>
        <strain evidence="21">N09902308</strain>
        <strain evidence="14 26">P00601463</strain>
    </source>
</reference>
<dbReference type="InterPro" id="IPR036271">
    <property type="entry name" value="Tet_transcr_reg_TetR-rel_C_sf"/>
</dbReference>
<evidence type="ECO:0000313" key="27">
    <source>
        <dbReference type="Proteomes" id="UP000050139"/>
    </source>
</evidence>
<reference evidence="18" key="7">
    <citation type="submission" date="2018-07" db="EMBL/GenBank/DDBJ databases">
        <authorList>
            <person name="Shah S."/>
            <person name="Brown T."/>
            <person name="Auld S."/>
            <person name="Bratton K."/>
            <person name="Narechania A."/>
            <person name="Mathema B."/>
            <person name="Gandhi N."/>
        </authorList>
    </citation>
    <scope>NUCLEOTIDE SEQUENCE</scope>
    <source>
        <strain evidence="18">32301_S10</strain>
    </source>
</reference>
<evidence type="ECO:0000313" key="31">
    <source>
        <dbReference type="Proteomes" id="UP000300237"/>
    </source>
</evidence>
<dbReference type="Proteomes" id="UP000256381">
    <property type="component" value="Unassembled WGS sequence"/>
</dbReference>
<dbReference type="EMBL" id="CSBK01000010">
    <property type="protein sequence ID" value="COW77967.1"/>
    <property type="molecule type" value="Genomic_DNA"/>
</dbReference>
<dbReference type="Proteomes" id="UP000039021">
    <property type="component" value="Unassembled WGS sequence"/>
</dbReference>
<reference evidence="17 29" key="4">
    <citation type="submission" date="2016-04" db="EMBL/GenBank/DDBJ databases">
        <authorList>
            <person name="Bigi M."/>
            <person name="Bigi F."/>
            <person name="Soria M.A."/>
        </authorList>
    </citation>
    <scope>NUCLEOTIDE SEQUENCE [LARGE SCALE GENOMIC DNA]</scope>
    <source>
        <strain evidence="17 29">6548</strain>
    </source>
</reference>
<dbReference type="Proteomes" id="UP000038802">
    <property type="component" value="Unassembled WGS sequence"/>
</dbReference>
<dbReference type="EMBL" id="LWDQ01000001">
    <property type="protein sequence ID" value="OMH58201.1"/>
    <property type="molecule type" value="Genomic_DNA"/>
</dbReference>
<evidence type="ECO:0000313" key="17">
    <source>
        <dbReference type="EMBL" id="OMH58201.1"/>
    </source>
</evidence>
<dbReference type="PANTHER" id="PTHR30055:SF219">
    <property type="entry name" value="TRANSCRIPTIONAL REGULATORY PROTEIN"/>
    <property type="match status" value="1"/>
</dbReference>
<dbReference type="GO" id="GO:0000976">
    <property type="term" value="F:transcription cis-regulatory region binding"/>
    <property type="evidence" value="ECO:0007669"/>
    <property type="project" value="TreeGrafter"/>
</dbReference>
<dbReference type="OMA" id="CLYERGY"/>
<dbReference type="AlphaFoldDB" id="A0A045ISP3"/>
<dbReference type="Proteomes" id="UP000050139">
    <property type="component" value="Unassembled WGS sequence"/>
</dbReference>
<dbReference type="EMBL" id="CFOE01000076">
    <property type="protein sequence ID" value="CFE38127.1"/>
    <property type="molecule type" value="Genomic_DNA"/>
</dbReference>
<dbReference type="Pfam" id="PF00440">
    <property type="entry name" value="TetR_N"/>
    <property type="match status" value="1"/>
</dbReference>
<evidence type="ECO:0000313" key="11">
    <source>
        <dbReference type="EMBL" id="CNU22611.1"/>
    </source>
</evidence>
<dbReference type="PATRIC" id="fig|1773.206.peg.2346"/>
<dbReference type="EMBL" id="CHKL01000064">
    <property type="protein sequence ID" value="COV89911.1"/>
    <property type="molecule type" value="Genomic_DNA"/>
</dbReference>
<keyword evidence="2" id="KW-0805">Transcription regulation</keyword>
<sequence length="200" mass="21411">MQQQRTNRDKLLDGALACLRERGYGNTSSRDIARAAGVNIASINYHFGSKDALLDDALGRCFSTWNQRVQEAFDHSRAAGPAGQILAVLEATVDSFEQIRPAVYACVESYAPALRSEALRERLAAGYADVRQHSVDLAGAALAGTDIAPPENLSTIVSVLMAVIDGLMIQWIADPSATPRSTEVIRALASIGAVVTSQLR</sequence>
<dbReference type="RefSeq" id="WP_003401651.1">
    <property type="nucleotide sequence ID" value="NZ_AP017901.1"/>
</dbReference>
<evidence type="ECO:0000256" key="2">
    <source>
        <dbReference type="ARBA" id="ARBA00023015"/>
    </source>
</evidence>
<evidence type="ECO:0000313" key="23">
    <source>
        <dbReference type="Proteomes" id="UP000044938"/>
    </source>
</evidence>
<protein>
    <submittedName>
        <fullName evidence="17">Biofilm operon icaADBC HTH-type negative transcriptional regulator IcaR</fullName>
    </submittedName>
    <submittedName>
        <fullName evidence="15">TetR family transcriptional regulator</fullName>
    </submittedName>
    <submittedName>
        <fullName evidence="16">TetR/AcrR family transcriptional regulator</fullName>
    </submittedName>
    <submittedName>
        <fullName evidence="19">Transcriptional regulatory protein (Possibly TetR/AcrR-family)</fullName>
    </submittedName>
</protein>
<dbReference type="STRING" id="115862.BBG46_01840"/>
<dbReference type="Proteomes" id="UP000189452">
    <property type="component" value="Chromosome"/>
</dbReference>
<dbReference type="Proteomes" id="UP000044938">
    <property type="component" value="Unassembled WGS sequence"/>
</dbReference>
<dbReference type="Proteomes" id="UP000300237">
    <property type="component" value="Chromosome"/>
</dbReference>
<evidence type="ECO:0000313" key="13">
    <source>
        <dbReference type="EMBL" id="COV56173.1"/>
    </source>
</evidence>
<reference evidence="15 27" key="3">
    <citation type="submission" date="2015-03" db="EMBL/GenBank/DDBJ databases">
        <authorList>
            <consortium name="Pathogen Informatics"/>
            <person name="Murphy D."/>
        </authorList>
    </citation>
    <scope>NUCLEOTIDE SEQUENCE</scope>
    <source>
        <strain evidence="10 27">0268S</strain>
        <strain evidence="15">N09902308</strain>
    </source>
</reference>
<reference evidence="17 29" key="6">
    <citation type="submission" date="2017-02" db="EMBL/GenBank/DDBJ databases">
        <title>Protein polymorphisms may explain contrasting epidemiological fitness of two variants of a multidrug-resistant Mycobacterium tuberculosis strain.</title>
        <authorList>
            <person name="Bigi M.M."/>
            <person name="Lopez B."/>
            <person name="Blanco F.C."/>
            <person name="Sasiain M.C."/>
            <person name="De La Barrera S."/>
            <person name="Ritacco V."/>
            <person name="Bigi F."/>
            <person name="Soria M.A."/>
        </authorList>
    </citation>
    <scope>NUCLEOTIDE SEQUENCE [LARGE SCALE GENOMIC DNA]</scope>
    <source>
        <strain evidence="17 29">6548</strain>
    </source>
</reference>
<evidence type="ECO:0000313" key="19">
    <source>
        <dbReference type="EMBL" id="VCU48554.1"/>
    </source>
</evidence>
<dbReference type="InterPro" id="IPR001647">
    <property type="entry name" value="HTH_TetR"/>
</dbReference>
<dbReference type="PRINTS" id="PR00455">
    <property type="entry name" value="HTHTETR"/>
</dbReference>
<dbReference type="InterPro" id="IPR009057">
    <property type="entry name" value="Homeodomain-like_sf"/>
</dbReference>
<dbReference type="EMBL" id="CSAE01000005">
    <property type="protein sequence ID" value="COU93682.1"/>
    <property type="molecule type" value="Genomic_DNA"/>
</dbReference>
<organism evidence="15 21">
    <name type="scientific">Mycobacterium tuberculosis</name>
    <dbReference type="NCBI Taxonomy" id="1773"/>
    <lineage>
        <taxon>Bacteria</taxon>
        <taxon>Bacillati</taxon>
        <taxon>Actinomycetota</taxon>
        <taxon>Actinomycetes</taxon>
        <taxon>Mycobacteriales</taxon>
        <taxon>Mycobacteriaceae</taxon>
        <taxon>Mycobacterium</taxon>
        <taxon>Mycobacterium tuberculosis complex</taxon>
    </lineage>
</organism>
<dbReference type="Proteomes" id="UP000046947">
    <property type="component" value="Unassembled WGS sequence"/>
</dbReference>
<dbReference type="Proteomes" id="UP000039217">
    <property type="component" value="Unassembled WGS sequence"/>
</dbReference>
<evidence type="ECO:0000313" key="8">
    <source>
        <dbReference type="EMBL" id="CFE46394.1"/>
    </source>
</evidence>
<dbReference type="EMBL" id="COPH01000029">
    <property type="protein sequence ID" value="CLW77095.1"/>
    <property type="molecule type" value="Genomic_DNA"/>
</dbReference>
<dbReference type="Gene3D" id="1.10.357.10">
    <property type="entry name" value="Tetracycline Repressor, domain 2"/>
    <property type="match status" value="1"/>
</dbReference>
<dbReference type="GO" id="GO:0003700">
    <property type="term" value="F:DNA-binding transcription factor activity"/>
    <property type="evidence" value="ECO:0007669"/>
    <property type="project" value="TreeGrafter"/>
</dbReference>
<dbReference type="InterPro" id="IPR050109">
    <property type="entry name" value="HTH-type_TetR-like_transc_reg"/>
</dbReference>
<name>A0A045ISP3_MYCTX</name>
<evidence type="ECO:0000256" key="3">
    <source>
        <dbReference type="ARBA" id="ARBA00023125"/>
    </source>
</evidence>
<evidence type="ECO:0000313" key="28">
    <source>
        <dbReference type="Proteomes" id="UP000050164"/>
    </source>
</evidence>
<evidence type="ECO:0000313" key="15">
    <source>
        <dbReference type="EMBL" id="COW77967.1"/>
    </source>
</evidence>
<evidence type="ECO:0000256" key="1">
    <source>
        <dbReference type="ARBA" id="ARBA00022491"/>
    </source>
</evidence>